<comment type="caution">
    <text evidence="1">The sequence shown here is derived from an EMBL/GenBank/DDBJ whole genome shotgun (WGS) entry which is preliminary data.</text>
</comment>
<accession>A0A811T8Q3</accession>
<evidence type="ECO:0000313" key="1">
    <source>
        <dbReference type="EMBL" id="CAD6492080.1"/>
    </source>
</evidence>
<dbReference type="SUPFAM" id="SSF52540">
    <property type="entry name" value="P-loop containing nucleoside triphosphate hydrolases"/>
    <property type="match status" value="1"/>
</dbReference>
<proteinExistence type="predicted"/>
<dbReference type="AlphaFoldDB" id="A0A811T8Q3"/>
<name>A0A811T8Q3_9EURY</name>
<sequence>MIEVQNLTKTFNGKTVLNGISFEVKEGEIKAYDTVEHLRKQFSKPVVEITFVDSEESNRRVQKITLRRG</sequence>
<organism evidence="1 2">
    <name type="scientific">Candidatus Argoarchaeum ethanivorans</name>
    <dbReference type="NCBI Taxonomy" id="2608793"/>
    <lineage>
        <taxon>Archaea</taxon>
        <taxon>Methanobacteriati</taxon>
        <taxon>Methanobacteriota</taxon>
        <taxon>Stenosarchaea group</taxon>
        <taxon>Methanomicrobia</taxon>
        <taxon>Methanosarcinales</taxon>
        <taxon>Methanosarcinales incertae sedis</taxon>
        <taxon>GOM Arc I cluster</taxon>
        <taxon>Candidatus Argoarchaeum</taxon>
    </lineage>
</organism>
<evidence type="ECO:0000313" key="2">
    <source>
        <dbReference type="Proteomes" id="UP000639006"/>
    </source>
</evidence>
<gene>
    <name evidence="1" type="ORF">DIAAKJNI_00210</name>
</gene>
<reference evidence="1" key="1">
    <citation type="submission" date="2020-10" db="EMBL/GenBank/DDBJ databases">
        <authorList>
            <person name="Hahn C.J."/>
            <person name="Laso-Perez R."/>
            <person name="Vulcano F."/>
            <person name="Vaziourakis K.-M."/>
            <person name="Stokke R."/>
            <person name="Steen I.H."/>
            <person name="Teske A."/>
            <person name="Boetius A."/>
            <person name="Liebeke M."/>
            <person name="Amann R."/>
            <person name="Knittel K."/>
        </authorList>
    </citation>
    <scope>NUCLEOTIDE SEQUENCE</scope>
    <source>
        <strain evidence="1">Gfbio:e3339647-f889-4370-9287-4fb5cb688e4c:AG392M11_GoMArc1</strain>
    </source>
</reference>
<dbReference type="Proteomes" id="UP000639006">
    <property type="component" value="Unassembled WGS sequence"/>
</dbReference>
<protein>
    <submittedName>
        <fullName evidence="1">Uncharacterized protein</fullName>
    </submittedName>
</protein>
<dbReference type="InterPro" id="IPR027417">
    <property type="entry name" value="P-loop_NTPase"/>
</dbReference>
<dbReference type="Gene3D" id="3.40.50.300">
    <property type="entry name" value="P-loop containing nucleotide triphosphate hydrolases"/>
    <property type="match status" value="1"/>
</dbReference>
<dbReference type="EMBL" id="CAJHIQ010000008">
    <property type="protein sequence ID" value="CAD6492080.1"/>
    <property type="molecule type" value="Genomic_DNA"/>
</dbReference>